<accession>A0A5C6ZH51</accession>
<comment type="caution">
    <text evidence="1">The sequence shown here is derived from an EMBL/GenBank/DDBJ whole genome shotgun (WGS) entry which is preliminary data.</text>
</comment>
<dbReference type="OrthoDB" id="9786424at2"/>
<reference evidence="1 2" key="1">
    <citation type="submission" date="2019-08" db="EMBL/GenBank/DDBJ databases">
        <title>Genomes of Subsaximicrobium wynnwilliamsii strains.</title>
        <authorList>
            <person name="Bowman J.P."/>
        </authorList>
    </citation>
    <scope>NUCLEOTIDE SEQUENCE [LARGE SCALE GENOMIC DNA]</scope>
    <source>
        <strain evidence="1 2">2-80-2</strain>
    </source>
</reference>
<dbReference type="InterPro" id="IPR024079">
    <property type="entry name" value="MetalloPept_cat_dom_sf"/>
</dbReference>
<dbReference type="EMBL" id="VORO01000008">
    <property type="protein sequence ID" value="TXD89305.1"/>
    <property type="molecule type" value="Genomic_DNA"/>
</dbReference>
<sequence>MVYILIFILLVVFVGYSFYKMRDRKAEPFPGHWHGLMMEEVAFYKALQPKEQTRFQKRTMQFLSEVYVDGVDLEVTDLDRILLAASAVIPVFGFKEWHYKNLSGILIYPDNFNEDYQFSDSSKERRISGVVGSGRLERQMIISKIALHHGFRNSRDKRNTAIHEFAHLIDKMDDRVDGVPEVLLQNVYTIPWLKMIHDEMEAINNNQSDIRAYGGTSQAEFFAVASEYFFERPKLMKRKHPKVYKMLNLCFGLKG</sequence>
<dbReference type="SUPFAM" id="SSF55486">
    <property type="entry name" value="Metalloproteases ('zincins'), catalytic domain"/>
    <property type="match status" value="1"/>
</dbReference>
<organism evidence="1 2">
    <name type="scientific">Subsaximicrobium wynnwilliamsii</name>
    <dbReference type="NCBI Taxonomy" id="291179"/>
    <lineage>
        <taxon>Bacteria</taxon>
        <taxon>Pseudomonadati</taxon>
        <taxon>Bacteroidota</taxon>
        <taxon>Flavobacteriia</taxon>
        <taxon>Flavobacteriales</taxon>
        <taxon>Flavobacteriaceae</taxon>
        <taxon>Subsaximicrobium</taxon>
    </lineage>
</organism>
<name>A0A5C6ZH51_9FLAO</name>
<evidence type="ECO:0000313" key="1">
    <source>
        <dbReference type="EMBL" id="TXD89305.1"/>
    </source>
</evidence>
<dbReference type="InterPro" id="IPR010384">
    <property type="entry name" value="MtfA_fam"/>
</dbReference>
<dbReference type="Gene3D" id="1.10.472.150">
    <property type="entry name" value="Glucose-regulated metallo-peptidase M90, N-terminal domain"/>
    <property type="match status" value="1"/>
</dbReference>
<dbReference type="Pfam" id="PF06167">
    <property type="entry name" value="Peptidase_M90"/>
    <property type="match status" value="1"/>
</dbReference>
<dbReference type="RefSeq" id="WP_147086383.1">
    <property type="nucleotide sequence ID" value="NZ_VORM01000008.1"/>
</dbReference>
<dbReference type="GO" id="GO:0005829">
    <property type="term" value="C:cytosol"/>
    <property type="evidence" value="ECO:0007669"/>
    <property type="project" value="TreeGrafter"/>
</dbReference>
<dbReference type="Gene3D" id="3.40.390.10">
    <property type="entry name" value="Collagenase (Catalytic Domain)"/>
    <property type="match status" value="1"/>
</dbReference>
<gene>
    <name evidence="1" type="ORF">ESY86_09220</name>
</gene>
<dbReference type="Proteomes" id="UP000321578">
    <property type="component" value="Unassembled WGS sequence"/>
</dbReference>
<dbReference type="AlphaFoldDB" id="A0A5C6ZH51"/>
<keyword evidence="2" id="KW-1185">Reference proteome</keyword>
<evidence type="ECO:0000313" key="2">
    <source>
        <dbReference type="Proteomes" id="UP000321578"/>
    </source>
</evidence>
<dbReference type="PANTHER" id="PTHR30164:SF2">
    <property type="entry name" value="PROTEIN MTFA"/>
    <property type="match status" value="1"/>
</dbReference>
<protein>
    <submittedName>
        <fullName evidence="1">Zinc-dependent peptidase</fullName>
    </submittedName>
</protein>
<dbReference type="CDD" id="cd20169">
    <property type="entry name" value="Peptidase_M90_mtfA"/>
    <property type="match status" value="1"/>
</dbReference>
<dbReference type="InterPro" id="IPR042252">
    <property type="entry name" value="MtfA_N"/>
</dbReference>
<dbReference type="PANTHER" id="PTHR30164">
    <property type="entry name" value="MTFA PEPTIDASE"/>
    <property type="match status" value="1"/>
</dbReference>
<dbReference type="GO" id="GO:0008237">
    <property type="term" value="F:metallopeptidase activity"/>
    <property type="evidence" value="ECO:0007669"/>
    <property type="project" value="InterPro"/>
</dbReference>
<dbReference type="GO" id="GO:0004177">
    <property type="term" value="F:aminopeptidase activity"/>
    <property type="evidence" value="ECO:0007669"/>
    <property type="project" value="TreeGrafter"/>
</dbReference>
<proteinExistence type="predicted"/>